<dbReference type="AlphaFoldDB" id="A0A7X0XET6"/>
<dbReference type="Proteomes" id="UP000533953">
    <property type="component" value="Unassembled WGS sequence"/>
</dbReference>
<dbReference type="PANTHER" id="PTHR48081:SF3">
    <property type="entry name" value="ALPHA_BETA HYDROLASE FOLD-3 DOMAIN-CONTAINING PROTEIN"/>
    <property type="match status" value="1"/>
</dbReference>
<keyword evidence="1 3" id="KW-0378">Hydrolase</keyword>
<evidence type="ECO:0000259" key="2">
    <source>
        <dbReference type="Pfam" id="PF07859"/>
    </source>
</evidence>
<dbReference type="GO" id="GO:0016787">
    <property type="term" value="F:hydrolase activity"/>
    <property type="evidence" value="ECO:0007669"/>
    <property type="project" value="UniProtKB-KW"/>
</dbReference>
<dbReference type="InterPro" id="IPR013094">
    <property type="entry name" value="AB_hydrolase_3"/>
</dbReference>
<evidence type="ECO:0000256" key="1">
    <source>
        <dbReference type="ARBA" id="ARBA00022801"/>
    </source>
</evidence>
<dbReference type="InterPro" id="IPR029058">
    <property type="entry name" value="AB_hydrolase_fold"/>
</dbReference>
<organism evidence="3 4">
    <name type="scientific">Listeria booriae</name>
    <dbReference type="NCBI Taxonomy" id="1552123"/>
    <lineage>
        <taxon>Bacteria</taxon>
        <taxon>Bacillati</taxon>
        <taxon>Bacillota</taxon>
        <taxon>Bacilli</taxon>
        <taxon>Bacillales</taxon>
        <taxon>Listeriaceae</taxon>
        <taxon>Listeria</taxon>
    </lineage>
</organism>
<dbReference type="PANTHER" id="PTHR48081">
    <property type="entry name" value="AB HYDROLASE SUPERFAMILY PROTEIN C4A8.06C"/>
    <property type="match status" value="1"/>
</dbReference>
<evidence type="ECO:0000313" key="4">
    <source>
        <dbReference type="Proteomes" id="UP000533953"/>
    </source>
</evidence>
<feature type="domain" description="Alpha/beta hydrolase fold-3" evidence="2">
    <location>
        <begin position="30"/>
        <end position="260"/>
    </location>
</feature>
<sequence>MQTVIFAKKNNVELKGDFYKSPRSDAAKTIIYFHGGGLIWGLRNDLPEAYRNLFLEAGYHFFAVDYRLAPETKLPDIYEDAQDAILWFEANARAEFGVSNVFVLFGRSAGAYLALQLAADATLPNADAVLSFYGYPSIRADWYQTPSAHYAKLPTIPADLKDALVVGQEELTEGFIEKRYALYIYCRQTGKWLDEVFGSADAAYLDAFCLEEMRDFSFLPPVFIAHSTTDQDVPYSEAEKLAKTTFENELYTVRDLEHDFDKKTDAGLPAYKQALAFLDQFNQE</sequence>
<reference evidence="3 4" key="1">
    <citation type="submission" date="2020-03" db="EMBL/GenBank/DDBJ databases">
        <title>Soil Listeria distribution.</title>
        <authorList>
            <person name="Liao J."/>
            <person name="Wiedmann M."/>
        </authorList>
    </citation>
    <scope>NUCLEOTIDE SEQUENCE [LARGE SCALE GENOMIC DNA]</scope>
    <source>
        <strain evidence="3 4">FSL L7-1547</strain>
    </source>
</reference>
<dbReference type="InterPro" id="IPR050300">
    <property type="entry name" value="GDXG_lipolytic_enzyme"/>
</dbReference>
<dbReference type="SUPFAM" id="SSF53474">
    <property type="entry name" value="alpha/beta-Hydrolases"/>
    <property type="match status" value="1"/>
</dbReference>
<dbReference type="RefSeq" id="WP_185418077.1">
    <property type="nucleotide sequence ID" value="NZ_JAASTX010000021.1"/>
</dbReference>
<evidence type="ECO:0000313" key="3">
    <source>
        <dbReference type="EMBL" id="MBC1492900.1"/>
    </source>
</evidence>
<comment type="caution">
    <text evidence="3">The sequence shown here is derived from an EMBL/GenBank/DDBJ whole genome shotgun (WGS) entry which is preliminary data.</text>
</comment>
<gene>
    <name evidence="3" type="ORF">HCI99_13850</name>
</gene>
<accession>A0A7X0XET6</accession>
<proteinExistence type="predicted"/>
<dbReference type="EMBL" id="JAASTX010000021">
    <property type="protein sequence ID" value="MBC1492900.1"/>
    <property type="molecule type" value="Genomic_DNA"/>
</dbReference>
<dbReference type="Pfam" id="PF07859">
    <property type="entry name" value="Abhydrolase_3"/>
    <property type="match status" value="1"/>
</dbReference>
<protein>
    <submittedName>
        <fullName evidence="3">Alpha/beta hydrolase</fullName>
    </submittedName>
</protein>
<dbReference type="Gene3D" id="3.40.50.1820">
    <property type="entry name" value="alpha/beta hydrolase"/>
    <property type="match status" value="1"/>
</dbReference>
<name>A0A7X0XET6_9LIST</name>